<dbReference type="Pfam" id="PF13649">
    <property type="entry name" value="Methyltransf_25"/>
    <property type="match status" value="1"/>
</dbReference>
<organism evidence="2">
    <name type="scientific">marine metagenome</name>
    <dbReference type="NCBI Taxonomy" id="408172"/>
    <lineage>
        <taxon>unclassified sequences</taxon>
        <taxon>metagenomes</taxon>
        <taxon>ecological metagenomes</taxon>
    </lineage>
</organism>
<dbReference type="Gene3D" id="3.40.50.150">
    <property type="entry name" value="Vaccinia Virus protein VP39"/>
    <property type="match status" value="1"/>
</dbReference>
<gene>
    <name evidence="2" type="ORF">METZ01_LOCUS324254</name>
</gene>
<feature type="non-terminal residue" evidence="2">
    <location>
        <position position="96"/>
    </location>
</feature>
<evidence type="ECO:0000313" key="2">
    <source>
        <dbReference type="EMBL" id="SVC71400.1"/>
    </source>
</evidence>
<dbReference type="EMBL" id="UINC01106616">
    <property type="protein sequence ID" value="SVC71400.1"/>
    <property type="molecule type" value="Genomic_DNA"/>
</dbReference>
<protein>
    <recommendedName>
        <fullName evidence="1">Methyltransferase domain-containing protein</fullName>
    </recommendedName>
</protein>
<evidence type="ECO:0000259" key="1">
    <source>
        <dbReference type="Pfam" id="PF13649"/>
    </source>
</evidence>
<feature type="domain" description="Methyltransferase" evidence="1">
    <location>
        <begin position="43"/>
        <end position="96"/>
    </location>
</feature>
<dbReference type="SUPFAM" id="SSF53335">
    <property type="entry name" value="S-adenosyl-L-methionine-dependent methyltransferases"/>
    <property type="match status" value="1"/>
</dbReference>
<accession>A0A382PF20</accession>
<dbReference type="InterPro" id="IPR041698">
    <property type="entry name" value="Methyltransf_25"/>
</dbReference>
<name>A0A382PF20_9ZZZZ</name>
<dbReference type="CDD" id="cd02440">
    <property type="entry name" value="AdoMet_MTases"/>
    <property type="match status" value="1"/>
</dbReference>
<sequence>MYSAESSHYDKEADHYDAFNAESSRLINDTIANILKNYEVTTVLDLSCGTGSQVFWLSRLGYEVVGYDISAKMLKIAEIKAAAKRLDATFLKGDMR</sequence>
<dbReference type="AlphaFoldDB" id="A0A382PF20"/>
<dbReference type="InterPro" id="IPR029063">
    <property type="entry name" value="SAM-dependent_MTases_sf"/>
</dbReference>
<reference evidence="2" key="1">
    <citation type="submission" date="2018-05" db="EMBL/GenBank/DDBJ databases">
        <authorList>
            <person name="Lanie J.A."/>
            <person name="Ng W.-L."/>
            <person name="Kazmierczak K.M."/>
            <person name="Andrzejewski T.M."/>
            <person name="Davidsen T.M."/>
            <person name="Wayne K.J."/>
            <person name="Tettelin H."/>
            <person name="Glass J.I."/>
            <person name="Rusch D."/>
            <person name="Podicherti R."/>
            <person name="Tsui H.-C.T."/>
            <person name="Winkler M.E."/>
        </authorList>
    </citation>
    <scope>NUCLEOTIDE SEQUENCE</scope>
</reference>
<proteinExistence type="predicted"/>